<gene>
    <name evidence="2" type="ORF">BU24DRAFT_490477</name>
</gene>
<feature type="compositionally biased region" description="Polar residues" evidence="1">
    <location>
        <begin position="353"/>
        <end position="367"/>
    </location>
</feature>
<feature type="compositionally biased region" description="Basic residues" evidence="1">
    <location>
        <begin position="382"/>
        <end position="401"/>
    </location>
</feature>
<sequence>MFGHPGFSALEFAGGEHLTERKTLSLKGKSTVSSTTYDEKISLPAVSIELPGSTSPQLSVQEYGGQPQQQRCRGNFMNHTPRVFEIRSPKLPSFQHSSSETFTDSYTHSHKNSTGDKTSSWSQPWRRTPPTTWEIEHMASLESEGPHELDSKELDLAMDTLPSASAEFHEANSLSSGSRVDQQPNRTSSTSNHHDVDDEEPAITPQQRGKRVRRQTPYKMVIPKANLNSRHSPLEPLVMHHRRQASQATSSSVGEIAPQVEIDDIAEVSTFRALQEYFDSQASGKRSVEASKQSTSSPQPHDIPLPSSPLSGSSSPLAGRACTIPVEELDKLEDTPDIPPRSPKRLEVMWATRTRSASTFSGNSEFQSAAEGQYSPYDKEPPHRHHHHHHGLTVPKKRNQTRMRTSSAARVGSSTLGRMAPPILGHQALTATANLNDLSFYLRNTGPSPEPIKGQRKKSGFRIFKVGGGGKKTLAARVGSVEGSPGKTQQRAARPPMPACARETTTSSGTRHLRIMIPNDDIVQDQTITLPVDCGAGAGGTKPSRHVSITFTDEMLNPLGSSAVENAISPFHAADGGSSDDEGPTATVRSPRTPPKSSTMMPVVGNDHPLASREELTRARKLRDLKKFKQQRGSATTDEDDARAGGAVSSSSLSQYRSVSSSCNSRSALNNSSVGESGAATGEAIQEANMLKQRVIVLQRQNTELAEALARIVGFEAEDGDLDAEAVLTACRRCRTESACSVGIARLGRVFTT</sequence>
<feature type="compositionally biased region" description="Basic residues" evidence="1">
    <location>
        <begin position="619"/>
        <end position="630"/>
    </location>
</feature>
<proteinExistence type="predicted"/>
<feature type="region of interest" description="Disordered" evidence="1">
    <location>
        <begin position="281"/>
        <end position="417"/>
    </location>
</feature>
<dbReference type="OrthoDB" id="3675887at2759"/>
<evidence type="ECO:0000313" key="3">
    <source>
        <dbReference type="Proteomes" id="UP000799778"/>
    </source>
</evidence>
<organism evidence="2 3">
    <name type="scientific">Aaosphaeria arxii CBS 175.79</name>
    <dbReference type="NCBI Taxonomy" id="1450172"/>
    <lineage>
        <taxon>Eukaryota</taxon>
        <taxon>Fungi</taxon>
        <taxon>Dikarya</taxon>
        <taxon>Ascomycota</taxon>
        <taxon>Pezizomycotina</taxon>
        <taxon>Dothideomycetes</taxon>
        <taxon>Pleosporomycetidae</taxon>
        <taxon>Pleosporales</taxon>
        <taxon>Pleosporales incertae sedis</taxon>
        <taxon>Aaosphaeria</taxon>
    </lineage>
</organism>
<feature type="compositionally biased region" description="Polar residues" evidence="1">
    <location>
        <begin position="172"/>
        <end position="191"/>
    </location>
</feature>
<keyword evidence="3" id="KW-1185">Reference proteome</keyword>
<accession>A0A6A5XWE6</accession>
<dbReference type="RefSeq" id="XP_033385615.1">
    <property type="nucleotide sequence ID" value="XM_033533715.1"/>
</dbReference>
<name>A0A6A5XWE6_9PLEO</name>
<dbReference type="Proteomes" id="UP000799778">
    <property type="component" value="Unassembled WGS sequence"/>
</dbReference>
<dbReference type="AlphaFoldDB" id="A0A6A5XWE6"/>
<feature type="compositionally biased region" description="Low complexity" evidence="1">
    <location>
        <begin position="491"/>
        <end position="502"/>
    </location>
</feature>
<feature type="compositionally biased region" description="Low complexity" evidence="1">
    <location>
        <begin position="308"/>
        <end position="317"/>
    </location>
</feature>
<feature type="compositionally biased region" description="Polar residues" evidence="1">
    <location>
        <begin position="115"/>
        <end position="128"/>
    </location>
</feature>
<dbReference type="EMBL" id="ML978068">
    <property type="protein sequence ID" value="KAF2017276.1"/>
    <property type="molecule type" value="Genomic_DNA"/>
</dbReference>
<feature type="region of interest" description="Disordered" evidence="1">
    <location>
        <begin position="167"/>
        <end position="231"/>
    </location>
</feature>
<feature type="compositionally biased region" description="Polar residues" evidence="1">
    <location>
        <begin position="402"/>
        <end position="416"/>
    </location>
</feature>
<feature type="compositionally biased region" description="Polar residues" evidence="1">
    <location>
        <begin position="281"/>
        <end position="299"/>
    </location>
</feature>
<feature type="compositionally biased region" description="Polar residues" evidence="1">
    <location>
        <begin position="587"/>
        <end position="600"/>
    </location>
</feature>
<dbReference type="GeneID" id="54291112"/>
<reference evidence="2" key="1">
    <citation type="journal article" date="2020" name="Stud. Mycol.">
        <title>101 Dothideomycetes genomes: a test case for predicting lifestyles and emergence of pathogens.</title>
        <authorList>
            <person name="Haridas S."/>
            <person name="Albert R."/>
            <person name="Binder M."/>
            <person name="Bloem J."/>
            <person name="Labutti K."/>
            <person name="Salamov A."/>
            <person name="Andreopoulos B."/>
            <person name="Baker S."/>
            <person name="Barry K."/>
            <person name="Bills G."/>
            <person name="Bluhm B."/>
            <person name="Cannon C."/>
            <person name="Castanera R."/>
            <person name="Culley D."/>
            <person name="Daum C."/>
            <person name="Ezra D."/>
            <person name="Gonzalez J."/>
            <person name="Henrissat B."/>
            <person name="Kuo A."/>
            <person name="Liang C."/>
            <person name="Lipzen A."/>
            <person name="Lutzoni F."/>
            <person name="Magnuson J."/>
            <person name="Mondo S."/>
            <person name="Nolan M."/>
            <person name="Ohm R."/>
            <person name="Pangilinan J."/>
            <person name="Park H.-J."/>
            <person name="Ramirez L."/>
            <person name="Alfaro M."/>
            <person name="Sun H."/>
            <person name="Tritt A."/>
            <person name="Yoshinaga Y."/>
            <person name="Zwiers L.-H."/>
            <person name="Turgeon B."/>
            <person name="Goodwin S."/>
            <person name="Spatafora J."/>
            <person name="Crous P."/>
            <person name="Grigoriev I."/>
        </authorList>
    </citation>
    <scope>NUCLEOTIDE SEQUENCE</scope>
    <source>
        <strain evidence="2">CBS 175.79</strain>
    </source>
</reference>
<feature type="region of interest" description="Disordered" evidence="1">
    <location>
        <begin position="570"/>
        <end position="651"/>
    </location>
</feature>
<evidence type="ECO:0000256" key="1">
    <source>
        <dbReference type="SAM" id="MobiDB-lite"/>
    </source>
</evidence>
<feature type="compositionally biased region" description="Polar residues" evidence="1">
    <location>
        <begin position="94"/>
        <end position="106"/>
    </location>
</feature>
<feature type="region of interest" description="Disordered" evidence="1">
    <location>
        <begin position="92"/>
        <end position="128"/>
    </location>
</feature>
<evidence type="ECO:0000313" key="2">
    <source>
        <dbReference type="EMBL" id="KAF2017276.1"/>
    </source>
</evidence>
<feature type="region of interest" description="Disordered" evidence="1">
    <location>
        <begin position="479"/>
        <end position="509"/>
    </location>
</feature>
<protein>
    <submittedName>
        <fullName evidence="2">Uncharacterized protein</fullName>
    </submittedName>
</protein>